<dbReference type="Pfam" id="PF00775">
    <property type="entry name" value="Dioxygenase_C"/>
    <property type="match status" value="1"/>
</dbReference>
<keyword evidence="2 5" id="KW-0223">Dioxygenase</keyword>
<evidence type="ECO:0000313" key="6">
    <source>
        <dbReference type="Proteomes" id="UP000251993"/>
    </source>
</evidence>
<dbReference type="GO" id="GO:0008199">
    <property type="term" value="F:ferric iron binding"/>
    <property type="evidence" value="ECO:0007669"/>
    <property type="project" value="InterPro"/>
</dbReference>
<dbReference type="SUPFAM" id="SSF49482">
    <property type="entry name" value="Aromatic compound dioxygenase"/>
    <property type="match status" value="1"/>
</dbReference>
<dbReference type="PANTHER" id="PTHR33711">
    <property type="entry name" value="DIOXYGENASE, PUTATIVE (AFU_ORTHOLOGUE AFUA_2G02910)-RELATED"/>
    <property type="match status" value="1"/>
</dbReference>
<name>A0A344TIG4_9BACT</name>
<keyword evidence="6" id="KW-1185">Reference proteome</keyword>
<reference evidence="5 6" key="1">
    <citation type="submission" date="2018-07" db="EMBL/GenBank/DDBJ databases">
        <title>Genome sequencing of Runella.</title>
        <authorList>
            <person name="Baek M.-G."/>
            <person name="Yi H."/>
        </authorList>
    </citation>
    <scope>NUCLEOTIDE SEQUENCE [LARGE SCALE GENOMIC DNA]</scope>
    <source>
        <strain evidence="5 6">HYN0085</strain>
    </source>
</reference>
<dbReference type="InterPro" id="IPR000627">
    <property type="entry name" value="Intradiol_dOase_C"/>
</dbReference>
<gene>
    <name evidence="5" type="ORF">DR864_12070</name>
</gene>
<evidence type="ECO:0000256" key="3">
    <source>
        <dbReference type="ARBA" id="ARBA00023002"/>
    </source>
</evidence>
<evidence type="ECO:0000259" key="4">
    <source>
        <dbReference type="Pfam" id="PF00775"/>
    </source>
</evidence>
<evidence type="ECO:0000256" key="1">
    <source>
        <dbReference type="ARBA" id="ARBA00007825"/>
    </source>
</evidence>
<dbReference type="Proteomes" id="UP000251993">
    <property type="component" value="Chromosome"/>
</dbReference>
<protein>
    <submittedName>
        <fullName evidence="5">Catechol 1,2-dioxygenase</fullName>
    </submittedName>
</protein>
<dbReference type="KEGG" id="run:DR864_12070"/>
<dbReference type="InterPro" id="IPR015889">
    <property type="entry name" value="Intradiol_dOase_core"/>
</dbReference>
<organism evidence="5 6">
    <name type="scientific">Runella rosea</name>
    <dbReference type="NCBI Taxonomy" id="2259595"/>
    <lineage>
        <taxon>Bacteria</taxon>
        <taxon>Pseudomonadati</taxon>
        <taxon>Bacteroidota</taxon>
        <taxon>Cytophagia</taxon>
        <taxon>Cytophagales</taxon>
        <taxon>Spirosomataceae</taxon>
        <taxon>Runella</taxon>
    </lineage>
</organism>
<proteinExistence type="inferred from homology"/>
<dbReference type="AlphaFoldDB" id="A0A344TIG4"/>
<dbReference type="InterPro" id="IPR050770">
    <property type="entry name" value="Intradiol_RC_Dioxygenase"/>
</dbReference>
<dbReference type="EMBL" id="CP030850">
    <property type="protein sequence ID" value="AXE18435.1"/>
    <property type="molecule type" value="Genomic_DNA"/>
</dbReference>
<sequence>MKRRTFLKSTALSAIAVSATGFVRPEGDRYVGDCETTSDILGPFYRPDSPVRSNLVVKGEKGELVELVGKIKHQDCTTPYKNAKIELWHCDGNGVYDNATSEFRYRGTAFSDENGNYSFQTILPVAYDAGGGQIRPAHYHMMITAEGYQSLVTQLYFNGDKHIEKDAYANSDFAKKRILKVTDSGNAKKVFYDVSMAKIMMADPVSIDRLLGTYVNKEDKTKSREFFKKNNALWLKNEVFGEEYRYIGNNTFDYAGMPKGMFETYTFELLGAGGVKCTLNFMYENNQKGTIEYWKG</sequence>
<evidence type="ECO:0000313" key="5">
    <source>
        <dbReference type="EMBL" id="AXE18435.1"/>
    </source>
</evidence>
<dbReference type="GO" id="GO:0016702">
    <property type="term" value="F:oxidoreductase activity, acting on single donors with incorporation of molecular oxygen, incorporation of two atoms of oxygen"/>
    <property type="evidence" value="ECO:0007669"/>
    <property type="project" value="InterPro"/>
</dbReference>
<dbReference type="Gene3D" id="2.60.130.10">
    <property type="entry name" value="Aromatic compound dioxygenase"/>
    <property type="match status" value="1"/>
</dbReference>
<dbReference type="PANTHER" id="PTHR33711:SF10">
    <property type="entry name" value="INTRADIOL RING-CLEAVAGE DIOXYGENASES DOMAIN-CONTAINING PROTEIN"/>
    <property type="match status" value="1"/>
</dbReference>
<feature type="domain" description="Intradiol ring-cleavage dioxygenases" evidence="4">
    <location>
        <begin position="42"/>
        <end position="187"/>
    </location>
</feature>
<evidence type="ECO:0000256" key="2">
    <source>
        <dbReference type="ARBA" id="ARBA00022964"/>
    </source>
</evidence>
<comment type="similarity">
    <text evidence="1">Belongs to the intradiol ring-cleavage dioxygenase family.</text>
</comment>
<dbReference type="OrthoDB" id="933561at2"/>
<keyword evidence="3" id="KW-0560">Oxidoreductase</keyword>
<accession>A0A344TIG4</accession>
<dbReference type="RefSeq" id="WP_114067218.1">
    <property type="nucleotide sequence ID" value="NZ_CP030850.1"/>
</dbReference>